<reference evidence="3" key="1">
    <citation type="submission" date="2016-11" db="EMBL/GenBank/DDBJ databases">
        <authorList>
            <person name="Varghese N."/>
            <person name="Submissions S."/>
        </authorList>
    </citation>
    <scope>NUCLEOTIDE SEQUENCE [LARGE SCALE GENOMIC DNA]</scope>
    <source>
        <strain evidence="3">DSM 17957</strain>
    </source>
</reference>
<dbReference type="PROSITE" id="PS00195">
    <property type="entry name" value="GLUTAREDOXIN_1"/>
    <property type="match status" value="1"/>
</dbReference>
<dbReference type="OrthoDB" id="9795531at2"/>
<dbReference type="Pfam" id="PF00462">
    <property type="entry name" value="Glutaredoxin"/>
    <property type="match status" value="1"/>
</dbReference>
<dbReference type="SUPFAM" id="SSF52833">
    <property type="entry name" value="Thioredoxin-like"/>
    <property type="match status" value="1"/>
</dbReference>
<dbReference type="AlphaFoldDB" id="A0A1M6D357"/>
<protein>
    <submittedName>
        <fullName evidence="2">Glutaredoxin-like protein, YruB-family</fullName>
    </submittedName>
</protein>
<proteinExistence type="predicted"/>
<dbReference type="EMBL" id="FQZV01000005">
    <property type="protein sequence ID" value="SHI67687.1"/>
    <property type="molecule type" value="Genomic_DNA"/>
</dbReference>
<sequence>MKNVVVFSSNTCPHCVTAKEYLSSKGINYVERNIHEDPDARKELMKNKIMGVPAIFIDDEVIVGFDKVRIDELLGL</sequence>
<evidence type="ECO:0000313" key="2">
    <source>
        <dbReference type="EMBL" id="SHI67687.1"/>
    </source>
</evidence>
<dbReference type="STRING" id="1121919.SAMN02745975_00363"/>
<dbReference type="PANTHER" id="PTHR34386">
    <property type="entry name" value="GLUTAREDOXIN"/>
    <property type="match status" value="1"/>
</dbReference>
<dbReference type="PANTHER" id="PTHR34386:SF1">
    <property type="entry name" value="GLUTAREDOXIN-LIKE PROTEIN NRDH"/>
    <property type="match status" value="1"/>
</dbReference>
<dbReference type="InterPro" id="IPR051548">
    <property type="entry name" value="Grx-like_ET"/>
</dbReference>
<dbReference type="InterPro" id="IPR002109">
    <property type="entry name" value="Glutaredoxin"/>
</dbReference>
<dbReference type="Proteomes" id="UP000184536">
    <property type="component" value="Unassembled WGS sequence"/>
</dbReference>
<dbReference type="PROSITE" id="PS51354">
    <property type="entry name" value="GLUTAREDOXIN_2"/>
    <property type="match status" value="1"/>
</dbReference>
<feature type="domain" description="Glutaredoxin" evidence="1">
    <location>
        <begin position="4"/>
        <end position="62"/>
    </location>
</feature>
<dbReference type="GO" id="GO:0009055">
    <property type="term" value="F:electron transfer activity"/>
    <property type="evidence" value="ECO:0007669"/>
    <property type="project" value="TreeGrafter"/>
</dbReference>
<keyword evidence="3" id="KW-1185">Reference proteome</keyword>
<dbReference type="InterPro" id="IPR011767">
    <property type="entry name" value="GLR_AS"/>
</dbReference>
<dbReference type="CDD" id="cd02976">
    <property type="entry name" value="NrdH"/>
    <property type="match status" value="1"/>
</dbReference>
<evidence type="ECO:0000259" key="1">
    <source>
        <dbReference type="Pfam" id="PF00462"/>
    </source>
</evidence>
<evidence type="ECO:0000313" key="3">
    <source>
        <dbReference type="Proteomes" id="UP000184536"/>
    </source>
</evidence>
<name>A0A1M6D357_9FIRM</name>
<dbReference type="RefSeq" id="WP_110939661.1">
    <property type="nucleotide sequence ID" value="NZ_FQZV01000005.1"/>
</dbReference>
<dbReference type="Gene3D" id="3.40.30.10">
    <property type="entry name" value="Glutaredoxin"/>
    <property type="match status" value="1"/>
</dbReference>
<dbReference type="GO" id="GO:0045454">
    <property type="term" value="P:cell redox homeostasis"/>
    <property type="evidence" value="ECO:0007669"/>
    <property type="project" value="TreeGrafter"/>
</dbReference>
<organism evidence="2 3">
    <name type="scientific">Geosporobacter subterraneus DSM 17957</name>
    <dbReference type="NCBI Taxonomy" id="1121919"/>
    <lineage>
        <taxon>Bacteria</taxon>
        <taxon>Bacillati</taxon>
        <taxon>Bacillota</taxon>
        <taxon>Clostridia</taxon>
        <taxon>Peptostreptococcales</taxon>
        <taxon>Thermotaleaceae</taxon>
        <taxon>Geosporobacter</taxon>
    </lineage>
</organism>
<gene>
    <name evidence="2" type="ORF">SAMN02745975_00363</name>
</gene>
<dbReference type="InterPro" id="IPR036249">
    <property type="entry name" value="Thioredoxin-like_sf"/>
</dbReference>
<accession>A0A1M6D357</accession>